<dbReference type="GO" id="GO:0003700">
    <property type="term" value="F:DNA-binding transcription factor activity"/>
    <property type="evidence" value="ECO:0007669"/>
    <property type="project" value="TreeGrafter"/>
</dbReference>
<dbReference type="Gene3D" id="1.10.10.10">
    <property type="entry name" value="Winged helix-like DNA-binding domain superfamily/Winged helix DNA-binding domain"/>
    <property type="match status" value="1"/>
</dbReference>
<dbReference type="EMBL" id="AP013066">
    <property type="protein sequence ID" value="BAN34227.1"/>
    <property type="molecule type" value="Genomic_DNA"/>
</dbReference>
<organism evidence="6 7">
    <name type="scientific">Sulfuricella denitrificans (strain DSM 22764 / NBRC 105220 / skB26)</name>
    <dbReference type="NCBI Taxonomy" id="1163617"/>
    <lineage>
        <taxon>Bacteria</taxon>
        <taxon>Pseudomonadati</taxon>
        <taxon>Pseudomonadota</taxon>
        <taxon>Betaproteobacteria</taxon>
        <taxon>Nitrosomonadales</taxon>
        <taxon>Sulfuricellaceae</taxon>
        <taxon>Sulfuricella</taxon>
    </lineage>
</organism>
<keyword evidence="1" id="KW-0805">Transcription regulation</keyword>
<dbReference type="CDD" id="cd00038">
    <property type="entry name" value="CAP_ED"/>
    <property type="match status" value="1"/>
</dbReference>
<evidence type="ECO:0000259" key="5">
    <source>
        <dbReference type="PROSITE" id="PS51063"/>
    </source>
</evidence>
<dbReference type="InterPro" id="IPR036390">
    <property type="entry name" value="WH_DNA-bd_sf"/>
</dbReference>
<dbReference type="eggNOG" id="COG0664">
    <property type="taxonomic scope" value="Bacteria"/>
</dbReference>
<dbReference type="InterPro" id="IPR050397">
    <property type="entry name" value="Env_Response_Regulators"/>
</dbReference>
<evidence type="ECO:0000313" key="7">
    <source>
        <dbReference type="Proteomes" id="UP000015559"/>
    </source>
</evidence>
<evidence type="ECO:0000256" key="3">
    <source>
        <dbReference type="ARBA" id="ARBA00023163"/>
    </source>
</evidence>
<dbReference type="SMART" id="SM00419">
    <property type="entry name" value="HTH_CRP"/>
    <property type="match status" value="1"/>
</dbReference>
<evidence type="ECO:0000313" key="6">
    <source>
        <dbReference type="EMBL" id="BAN34227.1"/>
    </source>
</evidence>
<dbReference type="SUPFAM" id="SSF51206">
    <property type="entry name" value="cAMP-binding domain-like"/>
    <property type="match status" value="1"/>
</dbReference>
<dbReference type="STRING" id="1163617.SCD_n00378"/>
<protein>
    <submittedName>
        <fullName evidence="6">Crp/Fnr family transcriptional regulator</fullName>
    </submittedName>
</protein>
<reference evidence="6 7" key="1">
    <citation type="journal article" date="2012" name="Appl. Environ. Microbiol.">
        <title>Draft genome sequence of a psychrotolerant sulfur-oxidizing bacterium, Sulfuricella denitrificans skB26, and proteomic insights into cold adaptation.</title>
        <authorList>
            <person name="Watanabe T."/>
            <person name="Kojima H."/>
            <person name="Fukui M."/>
        </authorList>
    </citation>
    <scope>NUCLEOTIDE SEQUENCE [LARGE SCALE GENOMIC DNA]</scope>
    <source>
        <strain evidence="7">skB26</strain>
    </source>
</reference>
<dbReference type="InterPro" id="IPR036388">
    <property type="entry name" value="WH-like_DNA-bd_sf"/>
</dbReference>
<dbReference type="GO" id="GO:0005829">
    <property type="term" value="C:cytosol"/>
    <property type="evidence" value="ECO:0007669"/>
    <property type="project" value="TreeGrafter"/>
</dbReference>
<dbReference type="InterPro" id="IPR012318">
    <property type="entry name" value="HTH_CRP"/>
</dbReference>
<feature type="domain" description="HTH crp-type" evidence="5">
    <location>
        <begin position="148"/>
        <end position="220"/>
    </location>
</feature>
<dbReference type="InterPro" id="IPR014710">
    <property type="entry name" value="RmlC-like_jellyroll"/>
</dbReference>
<keyword evidence="7" id="KW-1185">Reference proteome</keyword>
<dbReference type="Gene3D" id="2.60.120.10">
    <property type="entry name" value="Jelly Rolls"/>
    <property type="match status" value="1"/>
</dbReference>
<feature type="domain" description="Cyclic nucleotide-binding" evidence="4">
    <location>
        <begin position="14"/>
        <end position="134"/>
    </location>
</feature>
<sequence>MSTKVHAILANLPLFKQMEPEEIDRIAKNTRELHATRGEIVFQRGDPSHGFYVVVHGQLKLAFSSPQGVEKVVHLVGPGKTFGEAVMFMGMPYPVYAQALADSLLLHISRTAVFDGIERDPIFCRKMLAGLSSRLHSLIGDVEGYSLRSCTQRIIGYLLQHDCDNADSCNDLHINLTASKTVIASRLNISPETFSRVLHELSNAGLISVKGKDVAILDLKKLRDYGDYGQQQ</sequence>
<dbReference type="Proteomes" id="UP000015559">
    <property type="component" value="Chromosome"/>
</dbReference>
<evidence type="ECO:0000256" key="2">
    <source>
        <dbReference type="ARBA" id="ARBA00023125"/>
    </source>
</evidence>
<dbReference type="InterPro" id="IPR000595">
    <property type="entry name" value="cNMP-bd_dom"/>
</dbReference>
<keyword evidence="2" id="KW-0238">DNA-binding</keyword>
<dbReference type="PROSITE" id="PS51063">
    <property type="entry name" value="HTH_CRP_2"/>
    <property type="match status" value="1"/>
</dbReference>
<dbReference type="Pfam" id="PF13545">
    <property type="entry name" value="HTH_Crp_2"/>
    <property type="match status" value="1"/>
</dbReference>
<name>S6B0M2_SULDS</name>
<keyword evidence="3" id="KW-0804">Transcription</keyword>
<dbReference type="SMART" id="SM00100">
    <property type="entry name" value="cNMP"/>
    <property type="match status" value="1"/>
</dbReference>
<dbReference type="KEGG" id="sdr:SCD_n00378"/>
<gene>
    <name evidence="6" type="ORF">SCD_n00378</name>
</gene>
<dbReference type="PANTHER" id="PTHR24567">
    <property type="entry name" value="CRP FAMILY TRANSCRIPTIONAL REGULATORY PROTEIN"/>
    <property type="match status" value="1"/>
</dbReference>
<dbReference type="AlphaFoldDB" id="S6B0M2"/>
<dbReference type="Pfam" id="PF00027">
    <property type="entry name" value="cNMP_binding"/>
    <property type="match status" value="1"/>
</dbReference>
<evidence type="ECO:0000256" key="1">
    <source>
        <dbReference type="ARBA" id="ARBA00023015"/>
    </source>
</evidence>
<accession>S6B0M2</accession>
<dbReference type="HOGENOM" id="CLU_075053_4_0_4"/>
<dbReference type="SUPFAM" id="SSF46785">
    <property type="entry name" value="Winged helix' DNA-binding domain"/>
    <property type="match status" value="1"/>
</dbReference>
<proteinExistence type="predicted"/>
<dbReference type="PROSITE" id="PS50042">
    <property type="entry name" value="CNMP_BINDING_3"/>
    <property type="match status" value="1"/>
</dbReference>
<evidence type="ECO:0000259" key="4">
    <source>
        <dbReference type="PROSITE" id="PS50042"/>
    </source>
</evidence>
<dbReference type="GO" id="GO:0003677">
    <property type="term" value="F:DNA binding"/>
    <property type="evidence" value="ECO:0007669"/>
    <property type="project" value="UniProtKB-KW"/>
</dbReference>
<dbReference type="PANTHER" id="PTHR24567:SF26">
    <property type="entry name" value="REGULATORY PROTEIN YEIL"/>
    <property type="match status" value="1"/>
</dbReference>
<dbReference type="RefSeq" id="WP_009206828.1">
    <property type="nucleotide sequence ID" value="NC_022357.1"/>
</dbReference>
<dbReference type="InterPro" id="IPR018490">
    <property type="entry name" value="cNMP-bd_dom_sf"/>
</dbReference>